<feature type="domain" description="PHD-type" evidence="13">
    <location>
        <begin position="154"/>
        <end position="209"/>
    </location>
</feature>
<dbReference type="FunFam" id="3.90.980.20:FF:000001">
    <property type="entry name" value="metal-response element-binding transcription factor 2 isoform X1"/>
    <property type="match status" value="1"/>
</dbReference>
<evidence type="ECO:0000256" key="9">
    <source>
        <dbReference type="ARBA" id="ARBA00023242"/>
    </source>
</evidence>
<keyword evidence="15" id="KW-1185">Reference proteome</keyword>
<dbReference type="GO" id="GO:0005634">
    <property type="term" value="C:nucleus"/>
    <property type="evidence" value="ECO:0007669"/>
    <property type="project" value="UniProtKB-SubCell"/>
</dbReference>
<dbReference type="PROSITE" id="PS50016">
    <property type="entry name" value="ZF_PHD_2"/>
    <property type="match status" value="1"/>
</dbReference>
<keyword evidence="4" id="KW-0479">Metal-binding</keyword>
<evidence type="ECO:0000256" key="1">
    <source>
        <dbReference type="ARBA" id="ARBA00004123"/>
    </source>
</evidence>
<dbReference type="Gene3D" id="3.30.40.10">
    <property type="entry name" value="Zinc/RING finger domain, C3HC4 (zinc finger)"/>
    <property type="match status" value="1"/>
</dbReference>
<keyword evidence="3" id="KW-0963">Cytoplasm</keyword>
<evidence type="ECO:0000256" key="2">
    <source>
        <dbReference type="ARBA" id="ARBA00004496"/>
    </source>
</evidence>
<feature type="compositionally biased region" description="Polar residues" evidence="12">
    <location>
        <begin position="503"/>
        <end position="516"/>
    </location>
</feature>
<dbReference type="PROSITE" id="PS01359">
    <property type="entry name" value="ZF_PHD_1"/>
    <property type="match status" value="1"/>
</dbReference>
<dbReference type="GO" id="GO:0008270">
    <property type="term" value="F:zinc ion binding"/>
    <property type="evidence" value="ECO:0007669"/>
    <property type="project" value="UniProtKB-KW"/>
</dbReference>
<keyword evidence="9" id="KW-0539">Nucleus</keyword>
<dbReference type="PANTHER" id="PTHR18875:SF8">
    <property type="entry name" value="COILED-COIL DOMAIN-CONTAINING PROTEIN 18"/>
    <property type="match status" value="1"/>
</dbReference>
<evidence type="ECO:0000256" key="3">
    <source>
        <dbReference type="ARBA" id="ARBA00022490"/>
    </source>
</evidence>
<feature type="coiled-coil region" evidence="11">
    <location>
        <begin position="627"/>
        <end position="749"/>
    </location>
</feature>
<keyword evidence="6 10" id="KW-0863">Zinc-finger</keyword>
<evidence type="ECO:0000256" key="5">
    <source>
        <dbReference type="ARBA" id="ARBA00022737"/>
    </source>
</evidence>
<dbReference type="Gene3D" id="3.90.980.20">
    <property type="match status" value="1"/>
</dbReference>
<organism evidence="14 15">
    <name type="scientific">Crenichthys baileyi</name>
    <name type="common">White River springfish</name>
    <dbReference type="NCBI Taxonomy" id="28760"/>
    <lineage>
        <taxon>Eukaryota</taxon>
        <taxon>Metazoa</taxon>
        <taxon>Chordata</taxon>
        <taxon>Craniata</taxon>
        <taxon>Vertebrata</taxon>
        <taxon>Euteleostomi</taxon>
        <taxon>Actinopterygii</taxon>
        <taxon>Neopterygii</taxon>
        <taxon>Teleostei</taxon>
        <taxon>Neoteleostei</taxon>
        <taxon>Acanthomorphata</taxon>
        <taxon>Ovalentaria</taxon>
        <taxon>Atherinomorphae</taxon>
        <taxon>Cyprinodontiformes</taxon>
        <taxon>Goodeidae</taxon>
        <taxon>Crenichthys</taxon>
    </lineage>
</organism>
<dbReference type="Pfam" id="PF00628">
    <property type="entry name" value="PHD"/>
    <property type="match status" value="1"/>
</dbReference>
<dbReference type="InterPro" id="IPR042014">
    <property type="entry name" value="MTF2_PHD1"/>
</dbReference>
<accession>A0AAV9SS21</accession>
<keyword evidence="8 11" id="KW-0175">Coiled coil</keyword>
<dbReference type="SMART" id="SM00249">
    <property type="entry name" value="PHD"/>
    <property type="match status" value="2"/>
</dbReference>
<evidence type="ECO:0000256" key="10">
    <source>
        <dbReference type="PROSITE-ProRule" id="PRU00146"/>
    </source>
</evidence>
<name>A0AAV9SS21_9TELE</name>
<keyword evidence="7" id="KW-0862">Zinc</keyword>
<dbReference type="Proteomes" id="UP001311232">
    <property type="component" value="Unassembled WGS sequence"/>
</dbReference>
<dbReference type="SMART" id="SM00333">
    <property type="entry name" value="TUDOR"/>
    <property type="match status" value="1"/>
</dbReference>
<dbReference type="InterPro" id="IPR011011">
    <property type="entry name" value="Znf_FYVE_PHD"/>
</dbReference>
<dbReference type="EMBL" id="JAHHUM010000001">
    <property type="protein sequence ID" value="KAK5624256.1"/>
    <property type="molecule type" value="Genomic_DNA"/>
</dbReference>
<dbReference type="InterPro" id="IPR001965">
    <property type="entry name" value="Znf_PHD"/>
</dbReference>
<evidence type="ECO:0000256" key="6">
    <source>
        <dbReference type="ARBA" id="ARBA00022771"/>
    </source>
</evidence>
<evidence type="ECO:0000256" key="8">
    <source>
        <dbReference type="ARBA" id="ARBA00023054"/>
    </source>
</evidence>
<dbReference type="Pfam" id="PF18104">
    <property type="entry name" value="Tudor_2"/>
    <property type="match status" value="1"/>
</dbReference>
<dbReference type="InterPro" id="IPR002999">
    <property type="entry name" value="Tudor"/>
</dbReference>
<dbReference type="CDD" id="cd15503">
    <property type="entry name" value="PHD2_MTF2_PHF19_like"/>
    <property type="match status" value="1"/>
</dbReference>
<feature type="region of interest" description="Disordered" evidence="12">
    <location>
        <begin position="445"/>
        <end position="516"/>
    </location>
</feature>
<dbReference type="Gene3D" id="2.30.30.140">
    <property type="match status" value="1"/>
</dbReference>
<evidence type="ECO:0000313" key="14">
    <source>
        <dbReference type="EMBL" id="KAK5624256.1"/>
    </source>
</evidence>
<evidence type="ECO:0000259" key="13">
    <source>
        <dbReference type="PROSITE" id="PS50016"/>
    </source>
</evidence>
<evidence type="ECO:0000313" key="15">
    <source>
        <dbReference type="Proteomes" id="UP001311232"/>
    </source>
</evidence>
<evidence type="ECO:0000256" key="12">
    <source>
        <dbReference type="SAM" id="MobiDB-lite"/>
    </source>
</evidence>
<dbReference type="AlphaFoldDB" id="A0AAV9SS21"/>
<dbReference type="InterPro" id="IPR040477">
    <property type="entry name" value="KDM4-like_Tudor"/>
</dbReference>
<sequence length="1221" mass="139620">MVFLVGRLEFYGFSEHALEIHINHNRSGKTASRLFSFFVSRGICNSGGDRMRDSGVVDHSSLHHPEQQQTVSLSPCGLSARGEYGEDDMAARFTEGQDVLARWSDGLFYLGTITKIDRDKQRCFVVFEDRSKSWVLWNDIQTGDEGDQDDEDDDIVCSICQDETSEEPNEIVICDKCGQGYHQMCHSPIIDAAVIDSDDKWLCSECELASLSERGSAHRQGASTTSFIKQEQQEHVEFHLSFPYATEELVWDQGHKTNIQQCYCYCGGPGDWYLKMLQCDRCQQWFHEDCLHCLQTPLLNGDRFYIFVCSVCSGGPEFVDRLPLSWKDVVHLCLYNLSIIQKKRYFDSEIQLMPYINENWELLQLGKLANTPRSERYEKVLEALNDNSYTFMSGKEVKKKKHLFRLRIFFPPAPPNCTEPTYTVMGEPLHEITIKGCKATKSFSDMKSPGALTNGTEKKKKKKKKKKRKQETRCLETVAEPQRSNELSMETRKPDPPALDHLTSVNTRSNKPLLSSQTSDVESIGALCNSETTSTSFSRQSSLYSSNKMQTNRDRCFERLIFHTTKSVGMESAPVRKRVGYVRQENACLITEDEQLISDLDALQYEPGVSKLQVHPSLSRVRLSSSVAAMSEHIHQLEAELETQTEELKAAELRVECSQEAAAHSDAVVATLTEELRTLREELDNRTSIGKRAEQQRNQALQNAEKLKEAFKDYKDTISVKLQKVMESENKLKESLIESDREKEELRIKFSVLESEKAAQNQTIREVEELRTLTRSQEQKVVQSHREAEQSQAELASMEAILALLHQQEAPAGPICLNPCMLPPVDYSGAAHLFKLKPGEGYQQLLRVLQVKEAERLKQKNLNERLQERLSRAQEEISTLQSSMAQRASHYQSLHTELLDKVSQATDTQKELKRKSARVAALEKQLQEKSSAYSLAALKNTELENELKDKSSSIQHYQTLMSKKQKEYQQSLEQCKQSHSNQLAEQQHRIEMLQLSVEEARSQMVEMEQHLGSLQRERDEAQKAAVLLQTSIDQLKQEKQVEFGHNQKLLQSFKDQASHSATKVSELQSCLSACREELNLYLQKMEELKKNYETELQKKNEKLSSLHEKLHSTSLVCQSSSEQNLQLQISLQQQQTMLTESTARVSELEETQSKLQRQVSSLELQLERDRASLQDELRSRELEAQAADKNLQEMTQHNKQLSKSIRSKLLNMSSKVEDLVF</sequence>
<dbReference type="GO" id="GO:0005737">
    <property type="term" value="C:cytoplasm"/>
    <property type="evidence" value="ECO:0007669"/>
    <property type="project" value="UniProtKB-SubCell"/>
</dbReference>
<reference evidence="14 15" key="1">
    <citation type="submission" date="2021-06" db="EMBL/GenBank/DDBJ databases">
        <authorList>
            <person name="Palmer J.M."/>
        </authorList>
    </citation>
    <scope>NUCLEOTIDE SEQUENCE [LARGE SCALE GENOMIC DNA]</scope>
    <source>
        <strain evidence="14 15">MEX-2019</strain>
        <tissue evidence="14">Muscle</tissue>
    </source>
</reference>
<evidence type="ECO:0000256" key="11">
    <source>
        <dbReference type="SAM" id="Coils"/>
    </source>
</evidence>
<feature type="compositionally biased region" description="Basic residues" evidence="12">
    <location>
        <begin position="458"/>
        <end position="470"/>
    </location>
</feature>
<dbReference type="InterPro" id="IPR019787">
    <property type="entry name" value="Znf_PHD-finger"/>
</dbReference>
<evidence type="ECO:0000256" key="7">
    <source>
        <dbReference type="ARBA" id="ARBA00022833"/>
    </source>
</evidence>
<dbReference type="SUPFAM" id="SSF57903">
    <property type="entry name" value="FYVE/PHD zinc finger"/>
    <property type="match status" value="2"/>
</dbReference>
<dbReference type="SUPFAM" id="SSF63748">
    <property type="entry name" value="Tudor/PWWP/MBT"/>
    <property type="match status" value="1"/>
</dbReference>
<protein>
    <recommendedName>
        <fullName evidence="13">PHD-type domain-containing protein</fullName>
    </recommendedName>
</protein>
<comment type="subcellular location">
    <subcellularLocation>
        <location evidence="2">Cytoplasm</location>
    </subcellularLocation>
    <subcellularLocation>
        <location evidence="1">Nucleus</location>
    </subcellularLocation>
</comment>
<dbReference type="InterPro" id="IPR013083">
    <property type="entry name" value="Znf_RING/FYVE/PHD"/>
</dbReference>
<proteinExistence type="predicted"/>
<dbReference type="CDD" id="cd15578">
    <property type="entry name" value="PHD1_MTF2"/>
    <property type="match status" value="1"/>
</dbReference>
<keyword evidence="5" id="KW-0677">Repeat</keyword>
<gene>
    <name evidence="14" type="ORF">CRENBAI_000075</name>
</gene>
<dbReference type="InterPro" id="IPR019786">
    <property type="entry name" value="Zinc_finger_PHD-type_CS"/>
</dbReference>
<comment type="caution">
    <text evidence="14">The sequence shown here is derived from an EMBL/GenBank/DDBJ whole genome shotgun (WGS) entry which is preliminary data.</text>
</comment>
<feature type="compositionally biased region" description="Polar residues" evidence="12">
    <location>
        <begin position="445"/>
        <end position="455"/>
    </location>
</feature>
<feature type="coiled-coil region" evidence="11">
    <location>
        <begin position="849"/>
        <end position="1038"/>
    </location>
</feature>
<dbReference type="PANTHER" id="PTHR18875">
    <property type="entry name" value="SARCOMA ANTIGEN NY-SAR-24/CYTOSKELETAL PROTEIN SOJO"/>
    <property type="match status" value="1"/>
</dbReference>
<feature type="coiled-coil region" evidence="11">
    <location>
        <begin position="1071"/>
        <end position="1204"/>
    </location>
</feature>
<evidence type="ECO:0000256" key="4">
    <source>
        <dbReference type="ARBA" id="ARBA00022723"/>
    </source>
</evidence>